<evidence type="ECO:0000256" key="15">
    <source>
        <dbReference type="RuleBase" id="RU362079"/>
    </source>
</evidence>
<evidence type="ECO:0000256" key="4">
    <source>
        <dbReference type="ARBA" id="ARBA00005708"/>
    </source>
</evidence>
<evidence type="ECO:0000256" key="3">
    <source>
        <dbReference type="ARBA" id="ARBA00005013"/>
    </source>
</evidence>
<dbReference type="NCBIfam" id="TIGR00526">
    <property type="entry name" value="folB_dom"/>
    <property type="match status" value="1"/>
</dbReference>
<evidence type="ECO:0000256" key="5">
    <source>
        <dbReference type="ARBA" id="ARBA00009457"/>
    </source>
</evidence>
<dbReference type="Gramene" id="OBART09G19580.1">
    <property type="protein sequence ID" value="OBART09G19580.1"/>
    <property type="gene ID" value="OBART09G19580"/>
</dbReference>
<keyword evidence="8 15" id="KW-0289">Folate biosynthesis</keyword>
<dbReference type="GO" id="GO:0030151">
    <property type="term" value="F:molybdenum ion binding"/>
    <property type="evidence" value="ECO:0007669"/>
    <property type="project" value="InterPro"/>
</dbReference>
<dbReference type="SUPFAM" id="SSF50800">
    <property type="entry name" value="PK beta-barrel domain-like"/>
    <property type="match status" value="1"/>
</dbReference>
<evidence type="ECO:0000256" key="8">
    <source>
        <dbReference type="ARBA" id="ARBA00022909"/>
    </source>
</evidence>
<dbReference type="PROSITE" id="PS51340">
    <property type="entry name" value="MOSC"/>
    <property type="match status" value="1"/>
</dbReference>
<dbReference type="InterPro" id="IPR011037">
    <property type="entry name" value="Pyrv_Knase-like_insert_dom_sf"/>
</dbReference>
<reference evidence="18" key="2">
    <citation type="submission" date="2015-03" db="UniProtKB">
        <authorList>
            <consortium name="EnsemblPlants"/>
        </authorList>
    </citation>
    <scope>IDENTIFICATION</scope>
</reference>
<dbReference type="CDD" id="cd00534">
    <property type="entry name" value="DHNA_DHNTPE"/>
    <property type="match status" value="1"/>
</dbReference>
<dbReference type="Pfam" id="PF03476">
    <property type="entry name" value="MOSC_N"/>
    <property type="match status" value="1"/>
</dbReference>
<keyword evidence="9 16" id="KW-1133">Transmembrane helix</keyword>
<comment type="function">
    <text evidence="12">Catalyzes the conversion of 7,8-dihydroneopterin into 6-hydroxymethyl-7,8-dihydropterin, a biosynthetic precursor of the vitamin tetrahydrofolate. Can use L-threo-dihydroneopterin and D-erythro-dihydroneopterin as substrates for the formation of 6-hydroxymethyldihydropterin, but it can also catalyze the epimerization of carbon 2' of dihydroneopterin and dihydromonapterin.</text>
</comment>
<dbReference type="PROSITE" id="PS50012">
    <property type="entry name" value="RCC1_3"/>
    <property type="match status" value="6"/>
</dbReference>
<keyword evidence="19" id="KW-1185">Reference proteome</keyword>
<evidence type="ECO:0000256" key="6">
    <source>
        <dbReference type="ARBA" id="ARBA00022692"/>
    </source>
</evidence>
<dbReference type="GO" id="GO:0005794">
    <property type="term" value="C:Golgi apparatus"/>
    <property type="evidence" value="ECO:0007669"/>
    <property type="project" value="TreeGrafter"/>
</dbReference>
<dbReference type="InterPro" id="IPR058923">
    <property type="entry name" value="RCC1-like_dom"/>
</dbReference>
<feature type="repeat" description="RCC1" evidence="14">
    <location>
        <begin position="269"/>
        <end position="320"/>
    </location>
</feature>
<dbReference type="InterPro" id="IPR006157">
    <property type="entry name" value="FolB_dom"/>
</dbReference>
<dbReference type="InterPro" id="IPR005045">
    <property type="entry name" value="CDC50/LEM3_fam"/>
</dbReference>
<dbReference type="NCBIfam" id="TIGR00525">
    <property type="entry name" value="folB"/>
    <property type="match status" value="1"/>
</dbReference>
<reference evidence="18" key="1">
    <citation type="journal article" date="2009" name="Rice">
        <title>De Novo Next Generation Sequencing of Plant Genomes.</title>
        <authorList>
            <person name="Rounsley S."/>
            <person name="Marri P.R."/>
            <person name="Yu Y."/>
            <person name="He R."/>
            <person name="Sisneros N."/>
            <person name="Goicoechea J.L."/>
            <person name="Lee S.J."/>
            <person name="Angelova A."/>
            <person name="Kudrna D."/>
            <person name="Luo M."/>
            <person name="Affourtit J."/>
            <person name="Desany B."/>
            <person name="Knight J."/>
            <person name="Niazi F."/>
            <person name="Egholm M."/>
            <person name="Wing R.A."/>
        </authorList>
    </citation>
    <scope>NUCLEOTIDE SEQUENCE [LARGE SCALE GENOMIC DNA]</scope>
    <source>
        <strain evidence="18">cv. IRGC 105608</strain>
    </source>
</reference>
<dbReference type="PaxDb" id="65489-OBART09G19580.1"/>
<dbReference type="STRING" id="65489.A0A0D3HA13"/>
<dbReference type="GO" id="GO:0030170">
    <property type="term" value="F:pyridoxal phosphate binding"/>
    <property type="evidence" value="ECO:0007669"/>
    <property type="project" value="InterPro"/>
</dbReference>
<evidence type="ECO:0000256" key="16">
    <source>
        <dbReference type="SAM" id="Phobius"/>
    </source>
</evidence>
<evidence type="ECO:0000256" key="1">
    <source>
        <dbReference type="ARBA" id="ARBA00001353"/>
    </source>
</evidence>
<evidence type="ECO:0000256" key="14">
    <source>
        <dbReference type="PROSITE-ProRule" id="PRU00235"/>
    </source>
</evidence>
<keyword evidence="6 16" id="KW-0812">Transmembrane</keyword>
<dbReference type="GO" id="GO:0032787">
    <property type="term" value="P:monocarboxylic acid metabolic process"/>
    <property type="evidence" value="ECO:0007669"/>
    <property type="project" value="UniProtKB-ARBA"/>
</dbReference>
<name>A0A0D3HA13_9ORYZ</name>
<feature type="repeat" description="RCC1" evidence="14">
    <location>
        <begin position="321"/>
        <end position="372"/>
    </location>
</feature>
<evidence type="ECO:0000313" key="19">
    <source>
        <dbReference type="Proteomes" id="UP000026960"/>
    </source>
</evidence>
<dbReference type="eggNOG" id="KOG1426">
    <property type="taxonomic scope" value="Eukaryota"/>
</dbReference>
<evidence type="ECO:0000259" key="17">
    <source>
        <dbReference type="PROSITE" id="PS51340"/>
    </source>
</evidence>
<evidence type="ECO:0000313" key="18">
    <source>
        <dbReference type="EnsemblPlants" id="OBART09G19580.1"/>
    </source>
</evidence>
<feature type="domain" description="MOSC" evidence="17">
    <location>
        <begin position="1101"/>
        <end position="1262"/>
    </location>
</feature>
<evidence type="ECO:0000256" key="9">
    <source>
        <dbReference type="ARBA" id="ARBA00022989"/>
    </source>
</evidence>
<dbReference type="PRINTS" id="PR00633">
    <property type="entry name" value="RCCNDNSATION"/>
</dbReference>
<dbReference type="SMART" id="SM00905">
    <property type="entry name" value="FolB"/>
    <property type="match status" value="1"/>
</dbReference>
<dbReference type="SUPFAM" id="SSF141673">
    <property type="entry name" value="MOSC N-terminal domain-like"/>
    <property type="match status" value="1"/>
</dbReference>
<evidence type="ECO:0000256" key="12">
    <source>
        <dbReference type="ARBA" id="ARBA00055579"/>
    </source>
</evidence>
<proteinExistence type="inferred from homology"/>
<dbReference type="GO" id="GO:0046656">
    <property type="term" value="P:folic acid biosynthetic process"/>
    <property type="evidence" value="ECO:0007669"/>
    <property type="project" value="UniProtKB-UniRule"/>
</dbReference>
<comment type="function">
    <text evidence="15">Catalyzes the conversion of 7,8-dihydroneopterin to 6-hydroxymethyl-7,8-dihydropterin.</text>
</comment>
<feature type="transmembrane region" description="Helical" evidence="16">
    <location>
        <begin position="873"/>
        <end position="895"/>
    </location>
</feature>
<dbReference type="Gene3D" id="3.30.1130.10">
    <property type="match status" value="1"/>
</dbReference>
<feature type="repeat" description="RCC1" evidence="14">
    <location>
        <begin position="159"/>
        <end position="210"/>
    </location>
</feature>
<keyword evidence="7" id="KW-0677">Repeat</keyword>
<dbReference type="eggNOG" id="KOG2952">
    <property type="taxonomic scope" value="Eukaryota"/>
</dbReference>
<accession>A0A0D3HA13</accession>
<comment type="subcellular location">
    <subcellularLocation>
        <location evidence="2">Membrane</location>
    </subcellularLocation>
</comment>
<dbReference type="InterPro" id="IPR005303">
    <property type="entry name" value="MOCOS_middle"/>
</dbReference>
<dbReference type="Gene3D" id="2.130.10.30">
    <property type="entry name" value="Regulator of chromosome condensation 1/beta-lactamase-inhibitor protein II"/>
    <property type="match status" value="2"/>
</dbReference>
<evidence type="ECO:0000256" key="13">
    <source>
        <dbReference type="ARBA" id="ARBA00063311"/>
    </source>
</evidence>
<feature type="repeat" description="RCC1" evidence="14">
    <location>
        <begin position="211"/>
        <end position="268"/>
    </location>
</feature>
<dbReference type="Pfam" id="PF02152">
    <property type="entry name" value="FolB"/>
    <property type="match status" value="1"/>
</dbReference>
<evidence type="ECO:0000256" key="7">
    <source>
        <dbReference type="ARBA" id="ARBA00022737"/>
    </source>
</evidence>
<dbReference type="SUPFAM" id="SSF55620">
    <property type="entry name" value="Tetrahydrobiopterin biosynthesis enzymes-like"/>
    <property type="match status" value="1"/>
</dbReference>
<dbReference type="GO" id="GO:0004150">
    <property type="term" value="F:dihydroneopterin aldolase activity"/>
    <property type="evidence" value="ECO:0007669"/>
    <property type="project" value="UniProtKB-UniRule"/>
</dbReference>
<evidence type="ECO:0000256" key="10">
    <source>
        <dbReference type="ARBA" id="ARBA00023136"/>
    </source>
</evidence>
<feature type="repeat" description="RCC1" evidence="14">
    <location>
        <begin position="109"/>
        <end position="158"/>
    </location>
</feature>
<dbReference type="eggNOG" id="KOG2362">
    <property type="taxonomic scope" value="Eukaryota"/>
</dbReference>
<dbReference type="EC" id="4.1.2.25" evidence="15"/>
<comment type="subunit">
    <text evidence="13">Homooctamer. Forms a hollow cylinder assembled from two ring-shaped tetramers.</text>
</comment>
<dbReference type="Pfam" id="PF25390">
    <property type="entry name" value="WD40_RLD"/>
    <property type="match status" value="1"/>
</dbReference>
<dbReference type="GO" id="GO:0005886">
    <property type="term" value="C:plasma membrane"/>
    <property type="evidence" value="ECO:0007669"/>
    <property type="project" value="TreeGrafter"/>
</dbReference>
<dbReference type="GO" id="GO:0046654">
    <property type="term" value="P:tetrahydrofolate biosynthetic process"/>
    <property type="evidence" value="ECO:0007669"/>
    <property type="project" value="UniProtKB-UniRule"/>
</dbReference>
<dbReference type="PANTHER" id="PTHR10926">
    <property type="entry name" value="CELL CYCLE CONTROL PROTEIN 50"/>
    <property type="match status" value="1"/>
</dbReference>
<dbReference type="AlphaFoldDB" id="A0A0D3HA13"/>
<protein>
    <recommendedName>
        <fullName evidence="15">7,8-dihydroneopterin aldolase</fullName>
        <ecNumber evidence="15">4.1.2.25</ecNumber>
    </recommendedName>
</protein>
<dbReference type="GO" id="GO:0005783">
    <property type="term" value="C:endoplasmic reticulum"/>
    <property type="evidence" value="ECO:0007669"/>
    <property type="project" value="TreeGrafter"/>
</dbReference>
<dbReference type="HOGENOM" id="CLU_263776_0_0_1"/>
<comment type="catalytic activity">
    <reaction evidence="1 15">
        <text>7,8-dihydroneopterin = 6-hydroxymethyl-7,8-dihydropterin + glycolaldehyde</text>
        <dbReference type="Rhea" id="RHEA:10540"/>
        <dbReference type="ChEBI" id="CHEBI:17001"/>
        <dbReference type="ChEBI" id="CHEBI:17071"/>
        <dbReference type="ChEBI" id="CHEBI:44841"/>
        <dbReference type="EC" id="4.1.2.25"/>
    </reaction>
</comment>
<organism evidence="18">
    <name type="scientific">Oryza barthii</name>
    <dbReference type="NCBI Taxonomy" id="65489"/>
    <lineage>
        <taxon>Eukaryota</taxon>
        <taxon>Viridiplantae</taxon>
        <taxon>Streptophyta</taxon>
        <taxon>Embryophyta</taxon>
        <taxon>Tracheophyta</taxon>
        <taxon>Spermatophyta</taxon>
        <taxon>Magnoliopsida</taxon>
        <taxon>Liliopsida</taxon>
        <taxon>Poales</taxon>
        <taxon>Poaceae</taxon>
        <taxon>BOP clade</taxon>
        <taxon>Oryzoideae</taxon>
        <taxon>Oryzeae</taxon>
        <taxon>Oryzinae</taxon>
        <taxon>Oryza</taxon>
    </lineage>
</organism>
<dbReference type="EnsemblPlants" id="OBART09G19580.1">
    <property type="protein sequence ID" value="OBART09G19580.1"/>
    <property type="gene ID" value="OBART09G19580"/>
</dbReference>
<dbReference type="InterPro" id="IPR000408">
    <property type="entry name" value="Reg_chr_condens"/>
</dbReference>
<dbReference type="PANTHER" id="PTHR10926:SF27">
    <property type="entry name" value="ALA-INTERACTING SUBUNIT"/>
    <property type="match status" value="1"/>
</dbReference>
<dbReference type="Pfam" id="PF03381">
    <property type="entry name" value="CDC50"/>
    <property type="match status" value="1"/>
</dbReference>
<keyword evidence="11 15" id="KW-0456">Lyase</keyword>
<dbReference type="InterPro" id="IPR006156">
    <property type="entry name" value="Dihydroneopterin_aldolase"/>
</dbReference>
<evidence type="ECO:0000256" key="11">
    <source>
        <dbReference type="ARBA" id="ARBA00023239"/>
    </source>
</evidence>
<comment type="similarity">
    <text evidence="5">Belongs to the CDC50/LEM3 family.</text>
</comment>
<comment type="pathway">
    <text evidence="3 15">Cofactor biosynthesis; tetrahydrofolate biosynthesis; 2-amino-4-hydroxy-6-hydroxymethyl-7,8-dihydropteridine diphosphate from 7,8-dihydroneopterin triphosphate: step 3/4.</text>
</comment>
<dbReference type="InterPro" id="IPR005302">
    <property type="entry name" value="MoCF_Sase_C"/>
</dbReference>
<dbReference type="Proteomes" id="UP000026960">
    <property type="component" value="Chromosome 9"/>
</dbReference>
<feature type="repeat" description="RCC1" evidence="14">
    <location>
        <begin position="33"/>
        <end position="109"/>
    </location>
</feature>
<dbReference type="PROSITE" id="PS00626">
    <property type="entry name" value="RCC1_2"/>
    <property type="match status" value="1"/>
</dbReference>
<evidence type="ECO:0000256" key="2">
    <source>
        <dbReference type="ARBA" id="ARBA00004370"/>
    </source>
</evidence>
<dbReference type="UniPathway" id="UPA00077">
    <property type="reaction ID" value="UER00154"/>
</dbReference>
<dbReference type="SUPFAM" id="SSF50985">
    <property type="entry name" value="RCC1/BLIP-II"/>
    <property type="match status" value="1"/>
</dbReference>
<dbReference type="FunFam" id="3.30.1130.10:FF:000003">
    <property type="entry name" value="7,8-dihydroneopterin aldolase"/>
    <property type="match status" value="1"/>
</dbReference>
<dbReference type="InterPro" id="IPR009091">
    <property type="entry name" value="RCC1/BLIP-II"/>
</dbReference>
<comment type="similarity">
    <text evidence="4 15">Belongs to the DHNA family.</text>
</comment>
<dbReference type="Pfam" id="PF03473">
    <property type="entry name" value="MOSC"/>
    <property type="match status" value="1"/>
</dbReference>
<dbReference type="InterPro" id="IPR043133">
    <property type="entry name" value="GTP-CH-I_C/QueF"/>
</dbReference>
<sequence length="1273" mass="139506">MFRRLLLPLRRCLSTSTSSSATPTLYSSGTTPVSILSWGRGASGQLGGGKEERRLYPSPVAHLSLPDPAPVLSPTPGRLPDAAAAGTAAGGVEVGISCGLFHSAVVVDGGAWVWGKGDGGRLGLGDESSAFVPRHNPNLSELRVLALGGIHSAALTASGEVFTWGYGGFGALGHYVYHRELLPRKVNGPWEGKISHIATSGAHTAAITDSGELYTWGRDEGDGRLGLGSGGGPGEAGSLSVPSKVNALPVSVAAVACGGFFTMALTSDGQLWSWGANSNFELGRGSNSSDWRPQLIPSLKNLHVIQVACGGYHSLALTDEGVVLSWGHGGHGQLGHPTLQNHRVPLAIKALSEERIVYIACGGSTSAAITEKGDLYMWGNARDCQLGVPGLPEIQPLPLMLSFARTSFGGQTAHLPESKSSGYKHFVSISSGLPCFLAIRRQSPGYSSVHTASFSSQHNQLSMDRSGTVMAERELIDKDKLVLRGLQFHGFHGVKQEEKTLGQKFVVDVDAWMDLSAAGETDSISDTVSYTDIYRIAKDVVEGPSRNLLEAVAHRIASATLLKFPQISAVRVKVGKPHVACLFASTLSDFEDHRFTQQELQACKPILIPQTVILVLVFVGLIFIPIGLACIAASNKVVELVDRYDTKCVPRNMLRNKVAYIQNSSIDKTCTRVFKVPKDMKKPIYIYYQLDKFYQNHRRYVKSLNDIQLRNPKKVANTQYCSPEATANGRPIVPCGLIAWSLFNDTYSFTRGHGNETLRVNKDGISWKSERNRRFGKNVYPKNFQNGTLIGGGQLNPSKPLSEQEDLIVWMRIAALPTFRKLYGRIDMDLQAGDRVEVTMQNNYNSYSFNGKKSLVLSTAGWLGGKNAFLGRAYAIVGLACFLLALLLALLYFVFPMREEHLSLHYIPARFEYMIQTWLLKEFNIVNALQSAKQEFQLAASKAKLSSRTMEKAAGFLSSLLGGGEEVPQEPAATVRSILIYPIKSCRGISVPQAPITSTGFRWDRQWVVVNSKGRAYTQRVKPKLALVEVEMPPEAFAEEWRPTADSYLVVRAPGMDPLKIPLSAEQAIINDVSVWEWSGSAYDEGAEAAEWFSSYFGNPSRLVRFKEGSEIRPTNPDYAQGYKIMFTDCFPFLMASQGSLDALNEVLKEPVPMNRFRPNILVDGCHPYSEDLWKTIKINKLTFQGVKLCNRCKVPTINQENGILGTEPTETLLTFRSDEVLRPSHKNKRQVYFGQNLVCKESLSAKGKRRIIKVSDPVYVLERFPSSDEAPA</sequence>
<feature type="transmembrane region" description="Helical" evidence="16">
    <location>
        <begin position="612"/>
        <end position="633"/>
    </location>
</feature>
<keyword evidence="10 16" id="KW-0472">Membrane</keyword>